<dbReference type="AlphaFoldDB" id="A0A644UHV5"/>
<evidence type="ECO:0000259" key="1">
    <source>
        <dbReference type="PROSITE" id="PS50903"/>
    </source>
</evidence>
<organism evidence="2">
    <name type="scientific">bioreactor metagenome</name>
    <dbReference type="NCBI Taxonomy" id="1076179"/>
    <lineage>
        <taxon>unclassified sequences</taxon>
        <taxon>metagenomes</taxon>
        <taxon>ecological metagenomes</taxon>
    </lineage>
</organism>
<dbReference type="SUPFAM" id="SSF57802">
    <property type="entry name" value="Rubredoxin-like"/>
    <property type="match status" value="1"/>
</dbReference>
<protein>
    <recommendedName>
        <fullName evidence="1">Rubredoxin-like domain-containing protein</fullName>
    </recommendedName>
</protein>
<dbReference type="InterPro" id="IPR024934">
    <property type="entry name" value="Rubredoxin-like_dom"/>
</dbReference>
<sequence>MEYSPGPILSNLAKALEKQYRAHEAELMWKVAGYFDDFQPAPEFPDFTSLVRSLTADEAEYLEPVRQASAATENKAADRGALRAATWGGKVNAIQKSLADRYAKKGDELIEGKKLFVCEACGFMFLGDQAPDICPVCKAPALRFAAVA</sequence>
<feature type="domain" description="Rubredoxin-like" evidence="1">
    <location>
        <begin position="113"/>
        <end position="147"/>
    </location>
</feature>
<name>A0A644UHV5_9ZZZZ</name>
<dbReference type="GO" id="GO:0005506">
    <property type="term" value="F:iron ion binding"/>
    <property type="evidence" value="ECO:0007669"/>
    <property type="project" value="InterPro"/>
</dbReference>
<dbReference type="InterPro" id="IPR048574">
    <property type="entry name" value="RUBY_RBDX"/>
</dbReference>
<dbReference type="EMBL" id="VSSQ01000118">
    <property type="protein sequence ID" value="MPL78578.1"/>
    <property type="molecule type" value="Genomic_DNA"/>
</dbReference>
<evidence type="ECO:0000313" key="2">
    <source>
        <dbReference type="EMBL" id="MPL78578.1"/>
    </source>
</evidence>
<comment type="caution">
    <text evidence="2">The sequence shown here is derived from an EMBL/GenBank/DDBJ whole genome shotgun (WGS) entry which is preliminary data.</text>
</comment>
<dbReference type="Pfam" id="PF21349">
    <property type="entry name" value="RUBY_RBDX"/>
    <property type="match status" value="1"/>
</dbReference>
<dbReference type="PROSITE" id="PS50903">
    <property type="entry name" value="RUBREDOXIN_LIKE"/>
    <property type="match status" value="1"/>
</dbReference>
<dbReference type="Gene3D" id="2.20.28.10">
    <property type="match status" value="1"/>
</dbReference>
<reference evidence="2" key="1">
    <citation type="submission" date="2019-08" db="EMBL/GenBank/DDBJ databases">
        <authorList>
            <person name="Kucharzyk K."/>
            <person name="Murdoch R.W."/>
            <person name="Higgins S."/>
            <person name="Loffler F."/>
        </authorList>
    </citation>
    <scope>NUCLEOTIDE SEQUENCE</scope>
</reference>
<proteinExistence type="predicted"/>
<accession>A0A644UHV5</accession>
<gene>
    <name evidence="2" type="ORF">SDC9_24447</name>
</gene>